<dbReference type="EMBL" id="WNYA01000010">
    <property type="protein sequence ID" value="KAG8554787.1"/>
    <property type="molecule type" value="Genomic_DNA"/>
</dbReference>
<gene>
    <name evidence="1" type="ORF">GDO81_003895</name>
</gene>
<sequence>MVYVLEIEVEVFDNLLAPWKPSLFSWVPQQFFSLHLWYGNPSAHCFTIDQAREMPSALAAIRFKTCFSNMRL</sequence>
<dbReference type="AlphaFoldDB" id="A0AAV6ZZQ7"/>
<accession>A0AAV6ZZQ7</accession>
<dbReference type="Proteomes" id="UP000824782">
    <property type="component" value="Unassembled WGS sequence"/>
</dbReference>
<keyword evidence="2" id="KW-1185">Reference proteome</keyword>
<protein>
    <submittedName>
        <fullName evidence="1">Uncharacterized protein</fullName>
    </submittedName>
</protein>
<comment type="caution">
    <text evidence="1">The sequence shown here is derived from an EMBL/GenBank/DDBJ whole genome shotgun (WGS) entry which is preliminary data.</text>
</comment>
<evidence type="ECO:0000313" key="1">
    <source>
        <dbReference type="EMBL" id="KAG8554787.1"/>
    </source>
</evidence>
<evidence type="ECO:0000313" key="2">
    <source>
        <dbReference type="Proteomes" id="UP000824782"/>
    </source>
</evidence>
<name>A0AAV6ZZQ7_ENGPU</name>
<proteinExistence type="predicted"/>
<organism evidence="1 2">
    <name type="scientific">Engystomops pustulosus</name>
    <name type="common">Tungara frog</name>
    <name type="synonym">Physalaemus pustulosus</name>
    <dbReference type="NCBI Taxonomy" id="76066"/>
    <lineage>
        <taxon>Eukaryota</taxon>
        <taxon>Metazoa</taxon>
        <taxon>Chordata</taxon>
        <taxon>Craniata</taxon>
        <taxon>Vertebrata</taxon>
        <taxon>Euteleostomi</taxon>
        <taxon>Amphibia</taxon>
        <taxon>Batrachia</taxon>
        <taxon>Anura</taxon>
        <taxon>Neobatrachia</taxon>
        <taxon>Hyloidea</taxon>
        <taxon>Leptodactylidae</taxon>
        <taxon>Leiuperinae</taxon>
        <taxon>Engystomops</taxon>
    </lineage>
</organism>
<reference evidence="1" key="1">
    <citation type="thesis" date="2020" institute="ProQuest LLC" country="789 East Eisenhower Parkway, Ann Arbor, MI, USA">
        <title>Comparative Genomics and Chromosome Evolution.</title>
        <authorList>
            <person name="Mudd A.B."/>
        </authorList>
    </citation>
    <scope>NUCLEOTIDE SEQUENCE</scope>
    <source>
        <strain evidence="1">237g6f4</strain>
        <tissue evidence="1">Blood</tissue>
    </source>
</reference>